<accession>A0ACB7X284</accession>
<keyword evidence="2" id="KW-1185">Reference proteome</keyword>
<dbReference type="Proteomes" id="UP000828048">
    <property type="component" value="Chromosome 2"/>
</dbReference>
<evidence type="ECO:0000313" key="1">
    <source>
        <dbReference type="EMBL" id="KAH7834635.1"/>
    </source>
</evidence>
<organism evidence="1 2">
    <name type="scientific">Vaccinium darrowii</name>
    <dbReference type="NCBI Taxonomy" id="229202"/>
    <lineage>
        <taxon>Eukaryota</taxon>
        <taxon>Viridiplantae</taxon>
        <taxon>Streptophyta</taxon>
        <taxon>Embryophyta</taxon>
        <taxon>Tracheophyta</taxon>
        <taxon>Spermatophyta</taxon>
        <taxon>Magnoliopsida</taxon>
        <taxon>eudicotyledons</taxon>
        <taxon>Gunneridae</taxon>
        <taxon>Pentapetalae</taxon>
        <taxon>asterids</taxon>
        <taxon>Ericales</taxon>
        <taxon>Ericaceae</taxon>
        <taxon>Vaccinioideae</taxon>
        <taxon>Vaccinieae</taxon>
        <taxon>Vaccinium</taxon>
    </lineage>
</organism>
<reference evidence="1 2" key="1">
    <citation type="journal article" date="2021" name="Hortic Res">
        <title>High-quality reference genome and annotation aids understanding of berry development for evergreen blueberry (Vaccinium darrowii).</title>
        <authorList>
            <person name="Yu J."/>
            <person name="Hulse-Kemp A.M."/>
            <person name="Babiker E."/>
            <person name="Staton M."/>
        </authorList>
    </citation>
    <scope>NUCLEOTIDE SEQUENCE [LARGE SCALE GENOMIC DNA]</scope>
    <source>
        <strain evidence="2">cv. NJ 8807/NJ 8810</strain>
        <tissue evidence="1">Young leaf</tissue>
    </source>
</reference>
<protein>
    <submittedName>
        <fullName evidence="1">Uncharacterized protein</fullName>
    </submittedName>
</protein>
<proteinExistence type="predicted"/>
<gene>
    <name evidence="1" type="ORF">Vadar_018134</name>
</gene>
<dbReference type="EMBL" id="CM037152">
    <property type="protein sequence ID" value="KAH7834635.1"/>
    <property type="molecule type" value="Genomic_DNA"/>
</dbReference>
<evidence type="ECO:0000313" key="2">
    <source>
        <dbReference type="Proteomes" id="UP000828048"/>
    </source>
</evidence>
<name>A0ACB7X284_9ERIC</name>
<sequence length="658" mass="73639">MEPDTISLEQCFDESSPENNSTICVESFAKVPGLLWSSSKALEEIDFSFSPFWVQVHGLPLGSLNVKSGEKIAPLLGELIRVEDPSKEGHIAKCLRIRYERLSDFCYGCGRIGHSVPECKLFRDVERSKWSYDGSIRAQISFMRTINFGVEPPELLCYPMAASSTTDSGTEGGKMQGEALTTKNLQNGVSGKDLASIRSEKSTWQENIRSKGVEAFMGKVASIAWQIWKTRNDFVFNNISVNPLKTMNSFLHSEMEFLKSLEILNVHRDNPQVQEDVSTWRAPDKDRCKANCDIAFANCNHFSTAAVVIRNWKGKILDGRATSIKVDSSLDGELQAIRVACEMAKGMGLNEVEIESDNKQAITLSVSELVPPWNVSAVVQDIRYFAKEGRFTFNWVRRIANKVAHKVASLALKQNLPCNWVLNPPVSLVNCLKSDFNESIFQLYSQLLNLELEGGSNRALLYLNVYDLTPINNYLYWFGFGIFHSGIEVHGLEYGYGAHEYPTSGVFEVEPRSCPGFIFRRSVLLGSTEMSCSEFRSFMEHLSAKYHGDSYNLIAKNCNHFTEEVCMRLTGKPIPGWVNRLARLGSFCHCLLPENIQATAVRHLPDHPPYSDDGSDSGASSIGVESEEEEPDHHLLTIPNGDVAFVKEKPVRLAKDLI</sequence>
<comment type="caution">
    <text evidence="1">The sequence shown here is derived from an EMBL/GenBank/DDBJ whole genome shotgun (WGS) entry which is preliminary data.</text>
</comment>